<dbReference type="PANTHER" id="PTHR43685:SF2">
    <property type="entry name" value="GLYCOSYLTRANSFERASE 2-LIKE DOMAIN-CONTAINING PROTEIN"/>
    <property type="match status" value="1"/>
</dbReference>
<sequence>MQNNDPVISIIIPVWNGERRIVQTLEAIKAQTVKRDHFEVIVIDNGSTDDTANAVRSFDFVTLLSEPIPSSYRSRNRGLAVARGKYVLFTDGDCVPAANWIEQAFAVLERRPDAGVYAGDIVLFREEGARPVATCYEELTAFNQLYNTKHGYCVTANWLCRRDDLRAIGGFDANLLSGGDAECSRRMVKAGHKIIYVPEMIVGHPTRATLTELIRKRRRIVGGRWHIDGFRDIGTFKALWRLALEATGQARWMVKTDVSIWNKIGILWITGTLMLAAQGEVLRLSAGRSPYRS</sequence>
<dbReference type="Gene3D" id="3.90.550.10">
    <property type="entry name" value="Spore Coat Polysaccharide Biosynthesis Protein SpsA, Chain A"/>
    <property type="match status" value="1"/>
</dbReference>
<dbReference type="InterPro" id="IPR050834">
    <property type="entry name" value="Glycosyltransf_2"/>
</dbReference>
<dbReference type="PANTHER" id="PTHR43685">
    <property type="entry name" value="GLYCOSYLTRANSFERASE"/>
    <property type="match status" value="1"/>
</dbReference>
<organism evidence="2">
    <name type="scientific">Paracoccus marcusii</name>
    <dbReference type="NCBI Taxonomy" id="59779"/>
    <lineage>
        <taxon>Bacteria</taxon>
        <taxon>Pseudomonadati</taxon>
        <taxon>Pseudomonadota</taxon>
        <taxon>Alphaproteobacteria</taxon>
        <taxon>Rhodobacterales</taxon>
        <taxon>Paracoccaceae</taxon>
        <taxon>Paracoccus</taxon>
    </lineage>
</organism>
<reference evidence="2" key="1">
    <citation type="journal article" date="2013" name="PLoS ONE">
        <title>Plasmids of Carotenoid-Producing Paracoccus spp. (Alphaproteobacteria) - Structure, Diversity and Evolution.</title>
        <authorList>
            <person name="Maj A."/>
            <person name="Dziewit L."/>
            <person name="Czarnecki J."/>
            <person name="Wlodarczyk M."/>
            <person name="Baj J."/>
            <person name="Skrzypczyk G."/>
            <person name="Giersz D."/>
            <person name="Bartosik D."/>
        </authorList>
    </citation>
    <scope>NUCLEOTIDE SEQUENCE</scope>
    <source>
        <strain evidence="2">DSM 11574</strain>
        <plasmid evidence="2">pMARC4</plasmid>
    </source>
</reference>
<dbReference type="InterPro" id="IPR029044">
    <property type="entry name" value="Nucleotide-diphossugar_trans"/>
</dbReference>
<dbReference type="InterPro" id="IPR001173">
    <property type="entry name" value="Glyco_trans_2-like"/>
</dbReference>
<proteinExistence type="predicted"/>
<dbReference type="RefSeq" id="WP_016338411.1">
    <property type="nucleotide sequence ID" value="NC_021241.1"/>
</dbReference>
<name>R4R2G6_9RHOB</name>
<evidence type="ECO:0000259" key="1">
    <source>
        <dbReference type="Pfam" id="PF00535"/>
    </source>
</evidence>
<feature type="domain" description="Glycosyltransferase 2-like" evidence="1">
    <location>
        <begin position="9"/>
        <end position="168"/>
    </location>
</feature>
<evidence type="ECO:0000313" key="2">
    <source>
        <dbReference type="EMBL" id="AGL76969.1"/>
    </source>
</evidence>
<dbReference type="AlphaFoldDB" id="R4R2G6"/>
<accession>R4R2G6</accession>
<dbReference type="Pfam" id="PF00535">
    <property type="entry name" value="Glycos_transf_2"/>
    <property type="match status" value="1"/>
</dbReference>
<keyword evidence="2" id="KW-0614">Plasmid</keyword>
<dbReference type="EMBL" id="KC561055">
    <property type="protein sequence ID" value="AGL76969.1"/>
    <property type="molecule type" value="Genomic_DNA"/>
</dbReference>
<geneLocation type="plasmid" evidence="2">
    <name>pMARC4</name>
</geneLocation>
<protein>
    <submittedName>
        <fullName evidence="2">Dolichyl-phosphate mannose synthase related protein</fullName>
    </submittedName>
</protein>
<dbReference type="SUPFAM" id="SSF53448">
    <property type="entry name" value="Nucleotide-diphospho-sugar transferases"/>
    <property type="match status" value="1"/>
</dbReference>